<sequence>MSEMYLIQGIALAALATYVTRILPFVFFAKREPGPLVRLIEKHMPVMIMVILVFYAIRDVPFGVYPYGVPELLGIVVAGAMHMRFNNALMSIVVATGLYMVLVQYVF</sequence>
<feature type="transmembrane region" description="Helical" evidence="1">
    <location>
        <begin position="88"/>
        <end position="106"/>
    </location>
</feature>
<dbReference type="EMBL" id="JAFHKK010000017">
    <property type="protein sequence ID" value="MBN2964785.1"/>
    <property type="molecule type" value="Genomic_DNA"/>
</dbReference>
<evidence type="ECO:0000256" key="1">
    <source>
        <dbReference type="SAM" id="Phobius"/>
    </source>
</evidence>
<keyword evidence="1" id="KW-0812">Transmembrane</keyword>
<accession>A0ABS2WTE1</accession>
<dbReference type="Proteomes" id="UP000703590">
    <property type="component" value="Unassembled WGS sequence"/>
</dbReference>
<reference evidence="2 3" key="3">
    <citation type="submission" date="2021-02" db="EMBL/GenBank/DDBJ databases">
        <authorList>
            <person name="Merkel A.Y."/>
        </authorList>
    </citation>
    <scope>NUCLEOTIDE SEQUENCE [LARGE SCALE GENOMIC DNA]</scope>
    <source>
        <strain evidence="2 3">T05b</strain>
    </source>
</reference>
<evidence type="ECO:0000313" key="2">
    <source>
        <dbReference type="EMBL" id="MBN2964785.1"/>
    </source>
</evidence>
<name>A0ABS2WTE1_9BACT</name>
<comment type="caution">
    <text evidence="2">The sequence shown here is derived from an EMBL/GenBank/DDBJ whole genome shotgun (WGS) entry which is preliminary data.</text>
</comment>
<dbReference type="Pfam" id="PF05437">
    <property type="entry name" value="AzlD"/>
    <property type="match status" value="1"/>
</dbReference>
<gene>
    <name evidence="2" type="ORF">JWV37_08325</name>
</gene>
<dbReference type="InterPro" id="IPR008407">
    <property type="entry name" value="Brnchd-chn_aa_trnsp_AzlD"/>
</dbReference>
<reference evidence="2 3" key="2">
    <citation type="submission" date="2021-02" db="EMBL/GenBank/DDBJ databases">
        <title>Sulfurospirillum tamanensis sp. nov.</title>
        <authorList>
            <person name="Frolova A."/>
            <person name="Merkel A."/>
            <person name="Slobodkin A."/>
        </authorList>
    </citation>
    <scope>NUCLEOTIDE SEQUENCE [LARGE SCALE GENOMIC DNA]</scope>
    <source>
        <strain evidence="2 3">T05b</strain>
    </source>
</reference>
<dbReference type="PIRSF" id="PIRSF003203">
    <property type="entry name" value="AzlD"/>
    <property type="match status" value="1"/>
</dbReference>
<reference evidence="3" key="1">
    <citation type="submission" date="2021-02" db="EMBL/GenBank/DDBJ databases">
        <title>Sulfurospirillum tamanensis sp. nov.</title>
        <authorList>
            <person name="Merkel A.Y."/>
        </authorList>
    </citation>
    <scope>NUCLEOTIDE SEQUENCE [LARGE SCALE GENOMIC DNA]</scope>
    <source>
        <strain evidence="3">T05b</strain>
    </source>
</reference>
<keyword evidence="3" id="KW-1185">Reference proteome</keyword>
<organism evidence="2 3">
    <name type="scientific">Sulfurospirillum tamanense</name>
    <dbReference type="NCBI Taxonomy" id="2813362"/>
    <lineage>
        <taxon>Bacteria</taxon>
        <taxon>Pseudomonadati</taxon>
        <taxon>Campylobacterota</taxon>
        <taxon>Epsilonproteobacteria</taxon>
        <taxon>Campylobacterales</taxon>
        <taxon>Sulfurospirillaceae</taxon>
        <taxon>Sulfurospirillum</taxon>
    </lineage>
</organism>
<keyword evidence="1" id="KW-1133">Transmembrane helix</keyword>
<evidence type="ECO:0000313" key="3">
    <source>
        <dbReference type="Proteomes" id="UP000703590"/>
    </source>
</evidence>
<proteinExistence type="predicted"/>
<feature type="transmembrane region" description="Helical" evidence="1">
    <location>
        <begin position="39"/>
        <end position="57"/>
    </location>
</feature>
<feature type="transmembrane region" description="Helical" evidence="1">
    <location>
        <begin position="6"/>
        <end position="27"/>
    </location>
</feature>
<dbReference type="RefSeq" id="WP_205459333.1">
    <property type="nucleotide sequence ID" value="NZ_JAFHKK010000017.1"/>
</dbReference>
<protein>
    <submittedName>
        <fullName evidence="2">AzlD domain-containing protein</fullName>
    </submittedName>
</protein>
<keyword evidence="1" id="KW-0472">Membrane</keyword>